<protein>
    <submittedName>
        <fullName evidence="1">Unplaced genomic scaffold SPHSTscaffold_550, whole genome shotgun sequence</fullName>
    </submittedName>
</protein>
<evidence type="ECO:0000313" key="1">
    <source>
        <dbReference type="EMBL" id="KIJ23615.1"/>
    </source>
</evidence>
<dbReference type="EMBL" id="KN837625">
    <property type="protein sequence ID" value="KIJ23615.1"/>
    <property type="molecule type" value="Genomic_DNA"/>
</dbReference>
<accession>A0A0C9UEH1</accession>
<organism evidence="1 2">
    <name type="scientific">Sphaerobolus stellatus (strain SS14)</name>
    <dbReference type="NCBI Taxonomy" id="990650"/>
    <lineage>
        <taxon>Eukaryota</taxon>
        <taxon>Fungi</taxon>
        <taxon>Dikarya</taxon>
        <taxon>Basidiomycota</taxon>
        <taxon>Agaricomycotina</taxon>
        <taxon>Agaricomycetes</taxon>
        <taxon>Phallomycetidae</taxon>
        <taxon>Geastrales</taxon>
        <taxon>Sphaerobolaceae</taxon>
        <taxon>Sphaerobolus</taxon>
    </lineage>
</organism>
<dbReference type="Proteomes" id="UP000054279">
    <property type="component" value="Unassembled WGS sequence"/>
</dbReference>
<proteinExistence type="predicted"/>
<reference evidence="1 2" key="1">
    <citation type="submission" date="2014-06" db="EMBL/GenBank/DDBJ databases">
        <title>Evolutionary Origins and Diversification of the Mycorrhizal Mutualists.</title>
        <authorList>
            <consortium name="DOE Joint Genome Institute"/>
            <consortium name="Mycorrhizal Genomics Consortium"/>
            <person name="Kohler A."/>
            <person name="Kuo A."/>
            <person name="Nagy L.G."/>
            <person name="Floudas D."/>
            <person name="Copeland A."/>
            <person name="Barry K.W."/>
            <person name="Cichocki N."/>
            <person name="Veneault-Fourrey C."/>
            <person name="LaButti K."/>
            <person name="Lindquist E.A."/>
            <person name="Lipzen A."/>
            <person name="Lundell T."/>
            <person name="Morin E."/>
            <person name="Murat C."/>
            <person name="Riley R."/>
            <person name="Ohm R."/>
            <person name="Sun H."/>
            <person name="Tunlid A."/>
            <person name="Henrissat B."/>
            <person name="Grigoriev I.V."/>
            <person name="Hibbett D.S."/>
            <person name="Martin F."/>
        </authorList>
    </citation>
    <scope>NUCLEOTIDE SEQUENCE [LARGE SCALE GENOMIC DNA]</scope>
    <source>
        <strain evidence="1 2">SS14</strain>
    </source>
</reference>
<dbReference type="AlphaFoldDB" id="A0A0C9UEH1"/>
<sequence>MDETTIPCKGEDLSMGEFNRALEHYLKRIAITDGHVWAIMLDIYNCIEPETLVLSPKILLGVFWLWTKEKLDYDLWDLK</sequence>
<dbReference type="HOGENOM" id="CLU_2607553_0_0_1"/>
<evidence type="ECO:0000313" key="2">
    <source>
        <dbReference type="Proteomes" id="UP000054279"/>
    </source>
</evidence>
<gene>
    <name evidence="1" type="ORF">M422DRAFT_275763</name>
</gene>
<name>A0A0C9UEH1_SPHS4</name>
<keyword evidence="2" id="KW-1185">Reference proteome</keyword>